<keyword evidence="4 6" id="KW-1133">Transmembrane helix</keyword>
<dbReference type="GO" id="GO:0016192">
    <property type="term" value="P:vesicle-mediated transport"/>
    <property type="evidence" value="ECO:0007669"/>
    <property type="project" value="InterPro"/>
</dbReference>
<evidence type="ECO:0000256" key="5">
    <source>
        <dbReference type="ARBA" id="ARBA00023136"/>
    </source>
</evidence>
<dbReference type="GO" id="GO:0016020">
    <property type="term" value="C:membrane"/>
    <property type="evidence" value="ECO:0007669"/>
    <property type="project" value="UniProtKB-SubCell"/>
</dbReference>
<evidence type="ECO:0000256" key="1">
    <source>
        <dbReference type="ARBA" id="ARBA00004141"/>
    </source>
</evidence>
<dbReference type="InterPro" id="IPR003377">
    <property type="entry name" value="Cornichon"/>
</dbReference>
<comment type="similarity">
    <text evidence="2">Belongs to the cornichon family.</text>
</comment>
<dbReference type="KEGG" id="bpg:Bathy08g01070"/>
<dbReference type="GeneID" id="19014086"/>
<feature type="transmembrane region" description="Helical" evidence="6">
    <location>
        <begin position="54"/>
        <end position="82"/>
    </location>
</feature>
<protein>
    <submittedName>
        <fullName evidence="7">Uncharacterized protein</fullName>
    </submittedName>
</protein>
<dbReference type="RefSeq" id="XP_007511666.1">
    <property type="nucleotide sequence ID" value="XM_007511604.1"/>
</dbReference>
<dbReference type="EMBL" id="FO082271">
    <property type="protein sequence ID" value="CCO17787.1"/>
    <property type="molecule type" value="Genomic_DNA"/>
</dbReference>
<dbReference type="STRING" id="41875.K8EI07"/>
<gene>
    <name evidence="7" type="ORF">Bathy08g01070</name>
</gene>
<reference evidence="7 8" key="1">
    <citation type="submission" date="2011-10" db="EMBL/GenBank/DDBJ databases">
        <authorList>
            <person name="Genoscope - CEA"/>
        </authorList>
    </citation>
    <scope>NUCLEOTIDE SEQUENCE [LARGE SCALE GENOMIC DNA]</scope>
    <source>
        <strain evidence="7 8">RCC 1105</strain>
    </source>
</reference>
<evidence type="ECO:0000256" key="3">
    <source>
        <dbReference type="ARBA" id="ARBA00022692"/>
    </source>
</evidence>
<evidence type="ECO:0000313" key="7">
    <source>
        <dbReference type="EMBL" id="CCO17787.1"/>
    </source>
</evidence>
<evidence type="ECO:0000256" key="6">
    <source>
        <dbReference type="SAM" id="Phobius"/>
    </source>
</evidence>
<evidence type="ECO:0000256" key="4">
    <source>
        <dbReference type="ARBA" id="ARBA00022989"/>
    </source>
</evidence>
<organism evidence="7 8">
    <name type="scientific">Bathycoccus prasinos</name>
    <dbReference type="NCBI Taxonomy" id="41875"/>
    <lineage>
        <taxon>Eukaryota</taxon>
        <taxon>Viridiplantae</taxon>
        <taxon>Chlorophyta</taxon>
        <taxon>Mamiellophyceae</taxon>
        <taxon>Mamiellales</taxon>
        <taxon>Bathycoccaceae</taxon>
        <taxon>Bathycoccus</taxon>
    </lineage>
</organism>
<evidence type="ECO:0000256" key="2">
    <source>
        <dbReference type="ARBA" id="ARBA00010095"/>
    </source>
</evidence>
<accession>K8EI07</accession>
<feature type="transmembrane region" description="Helical" evidence="6">
    <location>
        <begin position="111"/>
        <end position="129"/>
    </location>
</feature>
<dbReference type="AlphaFoldDB" id="K8EI07"/>
<dbReference type="SMART" id="SM01398">
    <property type="entry name" value="Cornichon"/>
    <property type="match status" value="1"/>
</dbReference>
<keyword evidence="8" id="KW-1185">Reference proteome</keyword>
<dbReference type="PANTHER" id="PTHR12290">
    <property type="entry name" value="CORNICHON-RELATED"/>
    <property type="match status" value="1"/>
</dbReference>
<evidence type="ECO:0000313" key="8">
    <source>
        <dbReference type="Proteomes" id="UP000198341"/>
    </source>
</evidence>
<comment type="subcellular location">
    <subcellularLocation>
        <location evidence="1">Membrane</location>
        <topology evidence="1">Multi-pass membrane protein</topology>
    </subcellularLocation>
</comment>
<dbReference type="OrthoDB" id="434393at2759"/>
<proteinExistence type="inferred from homology"/>
<keyword evidence="3 6" id="KW-0812">Transmembrane</keyword>
<keyword evidence="5 6" id="KW-0472">Membrane</keyword>
<sequence length="160" mass="18388">MIAFILGWLSLFVFLGAGLGMNMYILVCLTDLQNDFMNPHDTANRINKLVKPEVLFHLVVVIITSAMRRFGLCAMHLPVLLYSLKLYSKKEIYVDVTEIFNVLDREKKIRGWKVVFFSVVFIITTYRLVEEVVHTMMTDSGRKIAAQVLRDAASSNLYHL</sequence>
<dbReference type="Proteomes" id="UP000198341">
    <property type="component" value="Chromosome 8"/>
</dbReference>
<dbReference type="Pfam" id="PF03311">
    <property type="entry name" value="Cornichon"/>
    <property type="match status" value="1"/>
</dbReference>
<dbReference type="eggNOG" id="KOG2729">
    <property type="taxonomic scope" value="Eukaryota"/>
</dbReference>
<name>K8EI07_9CHLO</name>